<dbReference type="InterPro" id="IPR055256">
    <property type="entry name" value="KH_1_KHDC4/BBP-like"/>
</dbReference>
<name>A0ABR1G5M9_AURAN</name>
<feature type="compositionally biased region" description="Pro residues" evidence="3">
    <location>
        <begin position="642"/>
        <end position="657"/>
    </location>
</feature>
<gene>
    <name evidence="5" type="ORF">SO694_00168041</name>
</gene>
<evidence type="ECO:0000256" key="3">
    <source>
        <dbReference type="SAM" id="MobiDB-lite"/>
    </source>
</evidence>
<keyword evidence="1" id="KW-0677">Repeat</keyword>
<organism evidence="5 6">
    <name type="scientific">Aureococcus anophagefferens</name>
    <name type="common">Harmful bloom alga</name>
    <dbReference type="NCBI Taxonomy" id="44056"/>
    <lineage>
        <taxon>Eukaryota</taxon>
        <taxon>Sar</taxon>
        <taxon>Stramenopiles</taxon>
        <taxon>Ochrophyta</taxon>
        <taxon>Pelagophyceae</taxon>
        <taxon>Pelagomonadales</taxon>
        <taxon>Pelagomonadaceae</taxon>
        <taxon>Aureococcus</taxon>
    </lineage>
</organism>
<protein>
    <recommendedName>
        <fullName evidence="4">K Homology domain-containing protein</fullName>
    </recommendedName>
</protein>
<dbReference type="InterPro" id="IPR004088">
    <property type="entry name" value="KH_dom_type_1"/>
</dbReference>
<dbReference type="Proteomes" id="UP001363151">
    <property type="component" value="Unassembled WGS sequence"/>
</dbReference>
<dbReference type="CDD" id="cd00105">
    <property type="entry name" value="KH-I"/>
    <property type="match status" value="1"/>
</dbReference>
<feature type="compositionally biased region" description="Basic and acidic residues" evidence="3">
    <location>
        <begin position="710"/>
        <end position="728"/>
    </location>
</feature>
<feature type="region of interest" description="Disordered" evidence="3">
    <location>
        <begin position="608"/>
        <end position="728"/>
    </location>
</feature>
<evidence type="ECO:0000256" key="2">
    <source>
        <dbReference type="PROSITE-ProRule" id="PRU00117"/>
    </source>
</evidence>
<dbReference type="InterPro" id="IPR036612">
    <property type="entry name" value="KH_dom_type_1_sf"/>
</dbReference>
<dbReference type="Pfam" id="PF00013">
    <property type="entry name" value="KH_1"/>
    <property type="match status" value="3"/>
</dbReference>
<dbReference type="PANTHER" id="PTHR10288">
    <property type="entry name" value="KH DOMAIN CONTAINING RNA BINDING PROTEIN"/>
    <property type="match status" value="1"/>
</dbReference>
<keyword evidence="6" id="KW-1185">Reference proteome</keyword>
<feature type="compositionally biased region" description="Low complexity" evidence="3">
    <location>
        <begin position="39"/>
        <end position="63"/>
    </location>
</feature>
<dbReference type="InterPro" id="IPR004087">
    <property type="entry name" value="KH_dom"/>
</dbReference>
<dbReference type="PROSITE" id="PS50084">
    <property type="entry name" value="KH_TYPE_1"/>
    <property type="match status" value="4"/>
</dbReference>
<proteinExistence type="predicted"/>
<feature type="compositionally biased region" description="Pro residues" evidence="3">
    <location>
        <begin position="610"/>
        <end position="625"/>
    </location>
</feature>
<dbReference type="EMBL" id="JBBJCI010000096">
    <property type="protein sequence ID" value="KAK7248491.1"/>
    <property type="molecule type" value="Genomic_DNA"/>
</dbReference>
<feature type="domain" description="K Homology" evidence="4">
    <location>
        <begin position="148"/>
        <end position="239"/>
    </location>
</feature>
<evidence type="ECO:0000313" key="6">
    <source>
        <dbReference type="Proteomes" id="UP001363151"/>
    </source>
</evidence>
<evidence type="ECO:0000256" key="1">
    <source>
        <dbReference type="ARBA" id="ARBA00022737"/>
    </source>
</evidence>
<feature type="domain" description="K Homology" evidence="4">
    <location>
        <begin position="468"/>
        <end position="541"/>
    </location>
</feature>
<sequence length="728" mass="76829">MSSNDALQRAKEIAARLQRKSNFSDGPSAAPEPKRQRRGGFSDAPPPGAAAAPPAGNFSSAAPSQPPTQLSAAAQMAMEAVKALRAKNAAPAQRSSSYGGGFSSAASQRPPEPDAPPRTTPKFEFSWDPCMEEHMLMVHIAMSVHEVPREAKKVFVPTDQPGVNFMGLLLGPRGATLRDMQERHQCKIIIRGQGSNREGTARSFRNEPHEDDELPLHVSIEGPYDAVAKAEKEVSSLLHDPQSRHRLKQKQLSVLQAGDGQLALTNGGADFSTDAPSWQVVAAAPRAGETTYEARVPNGMVGLVIGKGGETIKRLQYECGVRVQIASDPEPKDPNDARAVETRRIAMTGTPEGIDRAKRDLDDMLRTRQNSSASNPANAAVAVDLVVANDKVGLIIGRQGSTIKGIQERSGAHVKIPAQADEHNPNARTITIAADTQYAVNEARAEIEQLLANELERHAGGLADDPVFGPATPYAVPEGCVGLIIGKGGETISRLQQATGARIQIPNEAQPGTDPPMRYIMIGGLPDARTRAQYEIAALVGQHETRNPGMGSAMVDPYAQTADPYAADPYGYGAAAPAAALAPDAYYQDFWNYVGWYGEEAARATYGAYAPPPGTAPPPPRPPRPGMAQAAAQPAAAQPAQPAQPAPPAPPAAPAAPTPTVEMGASRSLGRGRCATCPRSEPRGAVVGGAPAAPPRDGPDAAGLRPAVVGRRERRLDGEQPELELPRV</sequence>
<comment type="caution">
    <text evidence="5">The sequence shown here is derived from an EMBL/GenBank/DDBJ whole genome shotgun (WGS) entry which is preliminary data.</text>
</comment>
<keyword evidence="2" id="KW-0694">RNA-binding</keyword>
<feature type="domain" description="K Homology" evidence="4">
    <location>
        <begin position="379"/>
        <end position="452"/>
    </location>
</feature>
<dbReference type="SUPFAM" id="SSF54791">
    <property type="entry name" value="Eukaryotic type KH-domain (KH-domain type I)"/>
    <property type="match status" value="4"/>
</dbReference>
<evidence type="ECO:0000313" key="5">
    <source>
        <dbReference type="EMBL" id="KAK7248491.1"/>
    </source>
</evidence>
<feature type="compositionally biased region" description="Low complexity" evidence="3">
    <location>
        <begin position="626"/>
        <end position="641"/>
    </location>
</feature>
<dbReference type="Pfam" id="PF22675">
    <property type="entry name" value="KH-I_KHDC4-BBP"/>
    <property type="match status" value="1"/>
</dbReference>
<dbReference type="Gene3D" id="3.30.1370.10">
    <property type="entry name" value="K Homology domain, type 1"/>
    <property type="match status" value="4"/>
</dbReference>
<feature type="region of interest" description="Disordered" evidence="3">
    <location>
        <begin position="1"/>
        <end position="124"/>
    </location>
</feature>
<accession>A0ABR1G5M9</accession>
<dbReference type="SMART" id="SM00322">
    <property type="entry name" value="KH"/>
    <property type="match status" value="4"/>
</dbReference>
<feature type="compositionally biased region" description="Low complexity" evidence="3">
    <location>
        <begin position="72"/>
        <end position="83"/>
    </location>
</feature>
<evidence type="ECO:0000259" key="4">
    <source>
        <dbReference type="SMART" id="SM00322"/>
    </source>
</evidence>
<reference evidence="5 6" key="1">
    <citation type="submission" date="2024-03" db="EMBL/GenBank/DDBJ databases">
        <title>Aureococcus anophagefferens CCMP1851 and Kratosvirus quantuckense: Draft genome of a second virus-susceptible host strain in the model system.</title>
        <authorList>
            <person name="Chase E."/>
            <person name="Truchon A.R."/>
            <person name="Schepens W."/>
            <person name="Wilhelm S.W."/>
        </authorList>
    </citation>
    <scope>NUCLEOTIDE SEQUENCE [LARGE SCALE GENOMIC DNA]</scope>
    <source>
        <strain evidence="5 6">CCMP1851</strain>
    </source>
</reference>
<feature type="domain" description="K Homology" evidence="4">
    <location>
        <begin position="288"/>
        <end position="366"/>
    </location>
</feature>